<dbReference type="SUPFAM" id="SSF101148">
    <property type="entry name" value="Plant invertase/pectin methylesterase inhibitor"/>
    <property type="match status" value="1"/>
</dbReference>
<proteinExistence type="inferred from homology"/>
<dbReference type="GO" id="GO:0005576">
    <property type="term" value="C:extracellular region"/>
    <property type="evidence" value="ECO:0007669"/>
    <property type="project" value="UniProtKB-ARBA"/>
</dbReference>
<feature type="chain" id="PRO_5043542278" description="Pectinesterase inhibitor domain-containing protein" evidence="4">
    <location>
        <begin position="19"/>
        <end position="174"/>
    </location>
</feature>
<reference evidence="6 7" key="1">
    <citation type="journal article" date="2023" name="G3 (Bethesda)">
        <title>A chromosome-length genome assembly and annotation of blackberry (Rubus argutus, cv. 'Hillquist').</title>
        <authorList>
            <person name="Bruna T."/>
            <person name="Aryal R."/>
            <person name="Dudchenko O."/>
            <person name="Sargent D.J."/>
            <person name="Mead D."/>
            <person name="Buti M."/>
            <person name="Cavallini A."/>
            <person name="Hytonen T."/>
            <person name="Andres J."/>
            <person name="Pham M."/>
            <person name="Weisz D."/>
            <person name="Mascagni F."/>
            <person name="Usai G."/>
            <person name="Natali L."/>
            <person name="Bassil N."/>
            <person name="Fernandez G.E."/>
            <person name="Lomsadze A."/>
            <person name="Armour M."/>
            <person name="Olukolu B."/>
            <person name="Poorten T."/>
            <person name="Britton C."/>
            <person name="Davik J."/>
            <person name="Ashrafi H."/>
            <person name="Aiden E.L."/>
            <person name="Borodovsky M."/>
            <person name="Worthington M."/>
        </authorList>
    </citation>
    <scope>NUCLEOTIDE SEQUENCE [LARGE SCALE GENOMIC DNA]</scope>
    <source>
        <strain evidence="6">PI 553951</strain>
    </source>
</reference>
<comment type="caution">
    <text evidence="6">The sequence shown here is derived from an EMBL/GenBank/DDBJ whole genome shotgun (WGS) entry which is preliminary data.</text>
</comment>
<evidence type="ECO:0000313" key="6">
    <source>
        <dbReference type="EMBL" id="KAK9927824.1"/>
    </source>
</evidence>
<accession>A0AAW1WVR9</accession>
<dbReference type="NCBIfam" id="TIGR01614">
    <property type="entry name" value="PME_inhib"/>
    <property type="match status" value="1"/>
</dbReference>
<gene>
    <name evidence="6" type="ORF">M0R45_024990</name>
</gene>
<name>A0AAW1WVR9_RUBAR</name>
<evidence type="ECO:0000256" key="4">
    <source>
        <dbReference type="SAM" id="SignalP"/>
    </source>
</evidence>
<evidence type="ECO:0000256" key="1">
    <source>
        <dbReference type="ARBA" id="ARBA00022729"/>
    </source>
</evidence>
<comment type="similarity">
    <text evidence="3">Belongs to the PMEI family.</text>
</comment>
<evidence type="ECO:0000259" key="5">
    <source>
        <dbReference type="SMART" id="SM00856"/>
    </source>
</evidence>
<sequence length="174" mass="18958">MRSLFLVTLLVLFHSTMGDDLIQQTCKKAAAGDKNLNYNFCVSTLEASPKSRGANLAGLVSIALDLTTAKAISIKSTTIPKFLKDPKVDKPALQDCAEFYSDAIDDLQEATNAFKSEDYDTALTRLSATLDDPDNCETGFQERKAVSPLKKEDADFTQLNIISLAFINQIRGAA</sequence>
<evidence type="ECO:0000256" key="3">
    <source>
        <dbReference type="ARBA" id="ARBA00038471"/>
    </source>
</evidence>
<dbReference type="AlphaFoldDB" id="A0AAW1WVR9"/>
<dbReference type="PANTHER" id="PTHR35357">
    <property type="entry name" value="OS02G0537100 PROTEIN"/>
    <property type="match status" value="1"/>
</dbReference>
<dbReference type="CDD" id="cd15795">
    <property type="entry name" value="PMEI-Pla_a_1_like"/>
    <property type="match status" value="1"/>
</dbReference>
<dbReference type="InterPro" id="IPR034088">
    <property type="entry name" value="Pla_a_1-like"/>
</dbReference>
<keyword evidence="1 4" id="KW-0732">Signal</keyword>
<dbReference type="PANTHER" id="PTHR35357:SF17">
    <property type="entry name" value="PECTINESTERASE INHIBITOR 12"/>
    <property type="match status" value="1"/>
</dbReference>
<protein>
    <recommendedName>
        <fullName evidence="5">Pectinesterase inhibitor domain-containing protein</fullName>
    </recommendedName>
</protein>
<dbReference type="EMBL" id="JBEDUW010000005">
    <property type="protein sequence ID" value="KAK9927824.1"/>
    <property type="molecule type" value="Genomic_DNA"/>
</dbReference>
<keyword evidence="2" id="KW-1015">Disulfide bond</keyword>
<dbReference type="Proteomes" id="UP001457282">
    <property type="component" value="Unassembled WGS sequence"/>
</dbReference>
<keyword evidence="7" id="KW-1185">Reference proteome</keyword>
<feature type="domain" description="Pectinesterase inhibitor" evidence="5">
    <location>
        <begin position="17"/>
        <end position="166"/>
    </location>
</feature>
<dbReference type="Pfam" id="PF04043">
    <property type="entry name" value="PMEI"/>
    <property type="match status" value="1"/>
</dbReference>
<dbReference type="SMART" id="SM00856">
    <property type="entry name" value="PMEI"/>
    <property type="match status" value="1"/>
</dbReference>
<organism evidence="6 7">
    <name type="scientific">Rubus argutus</name>
    <name type="common">Southern blackberry</name>
    <dbReference type="NCBI Taxonomy" id="59490"/>
    <lineage>
        <taxon>Eukaryota</taxon>
        <taxon>Viridiplantae</taxon>
        <taxon>Streptophyta</taxon>
        <taxon>Embryophyta</taxon>
        <taxon>Tracheophyta</taxon>
        <taxon>Spermatophyta</taxon>
        <taxon>Magnoliopsida</taxon>
        <taxon>eudicotyledons</taxon>
        <taxon>Gunneridae</taxon>
        <taxon>Pentapetalae</taxon>
        <taxon>rosids</taxon>
        <taxon>fabids</taxon>
        <taxon>Rosales</taxon>
        <taxon>Rosaceae</taxon>
        <taxon>Rosoideae</taxon>
        <taxon>Rosoideae incertae sedis</taxon>
        <taxon>Rubus</taxon>
    </lineage>
</organism>
<feature type="signal peptide" evidence="4">
    <location>
        <begin position="1"/>
        <end position="18"/>
    </location>
</feature>
<dbReference type="InterPro" id="IPR035513">
    <property type="entry name" value="Invertase/methylesterase_inhib"/>
</dbReference>
<evidence type="ECO:0000256" key="2">
    <source>
        <dbReference type="ARBA" id="ARBA00023157"/>
    </source>
</evidence>
<dbReference type="FunFam" id="1.20.140.40:FF:000002">
    <property type="entry name" value="Putative invertase inhibitor"/>
    <property type="match status" value="1"/>
</dbReference>
<dbReference type="Gene3D" id="1.20.140.40">
    <property type="entry name" value="Invertase/pectin methylesterase inhibitor family protein"/>
    <property type="match status" value="1"/>
</dbReference>
<dbReference type="GO" id="GO:0004857">
    <property type="term" value="F:enzyme inhibitor activity"/>
    <property type="evidence" value="ECO:0007669"/>
    <property type="project" value="InterPro"/>
</dbReference>
<dbReference type="InterPro" id="IPR006501">
    <property type="entry name" value="Pectinesterase_inhib_dom"/>
</dbReference>
<evidence type="ECO:0000313" key="7">
    <source>
        <dbReference type="Proteomes" id="UP001457282"/>
    </source>
</evidence>